<gene>
    <name evidence="7" type="ORF">SAMN02982917_0060</name>
</gene>
<feature type="active site" evidence="6">
    <location>
        <position position="406"/>
    </location>
</feature>
<dbReference type="Gene3D" id="3.40.50.150">
    <property type="entry name" value="Vaccinia Virus protein VP39"/>
    <property type="match status" value="1"/>
</dbReference>
<evidence type="ECO:0000256" key="1">
    <source>
        <dbReference type="ARBA" id="ARBA00010815"/>
    </source>
</evidence>
<dbReference type="AlphaFoldDB" id="A0A1X7HR43"/>
<evidence type="ECO:0000256" key="5">
    <source>
        <dbReference type="ARBA" id="ARBA00023098"/>
    </source>
</evidence>
<dbReference type="GO" id="GO:0032259">
    <property type="term" value="P:methylation"/>
    <property type="evidence" value="ECO:0007669"/>
    <property type="project" value="UniProtKB-KW"/>
</dbReference>
<evidence type="ECO:0000256" key="2">
    <source>
        <dbReference type="ARBA" id="ARBA00022603"/>
    </source>
</evidence>
<dbReference type="STRING" id="286727.SAMN02982917_0060"/>
<organism evidence="7 8">
    <name type="scientific">Azospirillum oryzae</name>
    <dbReference type="NCBI Taxonomy" id="286727"/>
    <lineage>
        <taxon>Bacteria</taxon>
        <taxon>Pseudomonadati</taxon>
        <taxon>Pseudomonadota</taxon>
        <taxon>Alphaproteobacteria</taxon>
        <taxon>Rhodospirillales</taxon>
        <taxon>Azospirillaceae</taxon>
        <taxon>Azospirillum</taxon>
    </lineage>
</organism>
<keyword evidence="4" id="KW-0949">S-adenosyl-L-methionine</keyword>
<dbReference type="GO" id="GO:0008168">
    <property type="term" value="F:methyltransferase activity"/>
    <property type="evidence" value="ECO:0007669"/>
    <property type="project" value="UniProtKB-KW"/>
</dbReference>
<evidence type="ECO:0000256" key="6">
    <source>
        <dbReference type="PIRSR" id="PIRSR003085-1"/>
    </source>
</evidence>
<reference evidence="7 8" key="1">
    <citation type="submission" date="2017-04" db="EMBL/GenBank/DDBJ databases">
        <authorList>
            <person name="Afonso C.L."/>
            <person name="Miller P.J."/>
            <person name="Scott M.A."/>
            <person name="Spackman E."/>
            <person name="Goraichik I."/>
            <person name="Dimitrov K.M."/>
            <person name="Suarez D.L."/>
            <person name="Swayne D.E."/>
        </authorList>
    </citation>
    <scope>NUCLEOTIDE SEQUENCE [LARGE SCALE GENOMIC DNA]</scope>
    <source>
        <strain evidence="7 8">A2P</strain>
    </source>
</reference>
<dbReference type="InterPro" id="IPR050723">
    <property type="entry name" value="CFA/CMAS"/>
</dbReference>
<keyword evidence="3" id="KW-0808">Transferase</keyword>
<dbReference type="Pfam" id="PF02353">
    <property type="entry name" value="CMAS"/>
    <property type="match status" value="1"/>
</dbReference>
<dbReference type="PIRSF" id="PIRSF003085">
    <property type="entry name" value="CMAS"/>
    <property type="match status" value="1"/>
</dbReference>
<dbReference type="InterPro" id="IPR003333">
    <property type="entry name" value="CMAS"/>
</dbReference>
<evidence type="ECO:0000256" key="4">
    <source>
        <dbReference type="ARBA" id="ARBA00022691"/>
    </source>
</evidence>
<evidence type="ECO:0000313" key="8">
    <source>
        <dbReference type="Proteomes" id="UP000192936"/>
    </source>
</evidence>
<name>A0A1X7HR43_9PROT</name>
<proteinExistence type="inferred from homology"/>
<protein>
    <submittedName>
        <fullName evidence="7">Cyclopropane-fatty-acyl-phospholipid synthase</fullName>
    </submittedName>
</protein>
<evidence type="ECO:0000313" key="7">
    <source>
        <dbReference type="EMBL" id="SMF90981.1"/>
    </source>
</evidence>
<sequence>MTDIATEIAATAPRRHPRWLRLVTGRDLWTGALVRMAGGIRRGELTLRLPDGRTMCVGDPAEGPRADLTLLDDAAARRLMLGGAVGMAEAYGDGLWRSGDLPALIELAIRNEAAIGGGTKGGGARAGGFRGTVAAAAANRLFHRSRTNSRRGSRRNIAFHYDLGNGFYRLWLDPGMTYSSALYEREGQSLEDAQEAKIARVADLLQLSPGDRVLEVGCGWGGMAEHLAGRRGASVVGLTLSAEQLAFARARLERAGLAGRVDLRLMDYRDAGGSFDRIVSIEMIEAVGEEHWPRYFATLRDRLVPGGAAVVQAITIDDARFPRYRRGCDFIQRHIFPGGLLPCPSALRAEAERAGLVVEHVETFGASYARTCAEWRRRFLEAGPQVAAMGFDDRFRRLWDYYLAYCEAGFRAGTIDVGLWRFRKP</sequence>
<dbReference type="GO" id="GO:0008610">
    <property type="term" value="P:lipid biosynthetic process"/>
    <property type="evidence" value="ECO:0007669"/>
    <property type="project" value="InterPro"/>
</dbReference>
<dbReference type="EMBL" id="FXAK01000010">
    <property type="protein sequence ID" value="SMF90981.1"/>
    <property type="molecule type" value="Genomic_DNA"/>
</dbReference>
<dbReference type="OrthoDB" id="9782855at2"/>
<dbReference type="PANTHER" id="PTHR43667:SF2">
    <property type="entry name" value="FATTY ACID C-METHYL TRANSFERASE"/>
    <property type="match status" value="1"/>
</dbReference>
<accession>A0A1X7HR43</accession>
<dbReference type="Proteomes" id="UP000192936">
    <property type="component" value="Unassembled WGS sequence"/>
</dbReference>
<keyword evidence="5" id="KW-0443">Lipid metabolism</keyword>
<dbReference type="RefSeq" id="WP_085091891.1">
    <property type="nucleotide sequence ID" value="NZ_FXAK01000010.1"/>
</dbReference>
<dbReference type="CDD" id="cd02440">
    <property type="entry name" value="AdoMet_MTases"/>
    <property type="match status" value="1"/>
</dbReference>
<evidence type="ECO:0000256" key="3">
    <source>
        <dbReference type="ARBA" id="ARBA00022679"/>
    </source>
</evidence>
<comment type="similarity">
    <text evidence="1">Belongs to the CFA/CMAS family.</text>
</comment>
<dbReference type="PANTHER" id="PTHR43667">
    <property type="entry name" value="CYCLOPROPANE-FATTY-ACYL-PHOSPHOLIPID SYNTHASE"/>
    <property type="match status" value="1"/>
</dbReference>
<dbReference type="InterPro" id="IPR029063">
    <property type="entry name" value="SAM-dependent_MTases_sf"/>
</dbReference>
<dbReference type="SUPFAM" id="SSF53335">
    <property type="entry name" value="S-adenosyl-L-methionine-dependent methyltransferases"/>
    <property type="match status" value="1"/>
</dbReference>
<keyword evidence="2" id="KW-0489">Methyltransferase</keyword>